<dbReference type="PROSITE" id="PS50977">
    <property type="entry name" value="HTH_TETR_2"/>
    <property type="match status" value="1"/>
</dbReference>
<evidence type="ECO:0000256" key="5">
    <source>
        <dbReference type="PROSITE-ProRule" id="PRU00335"/>
    </source>
</evidence>
<keyword evidence="8" id="KW-1185">Reference proteome</keyword>
<comment type="caution">
    <text evidence="7">The sequence shown here is derived from an EMBL/GenBank/DDBJ whole genome shotgun (WGS) entry which is preliminary data.</text>
</comment>
<dbReference type="Gene3D" id="1.10.357.10">
    <property type="entry name" value="Tetracycline Repressor, domain 2"/>
    <property type="match status" value="1"/>
</dbReference>
<dbReference type="PRINTS" id="PR00455">
    <property type="entry name" value="HTHTETR"/>
</dbReference>
<dbReference type="RefSeq" id="WP_378017592.1">
    <property type="nucleotide sequence ID" value="NZ_JBHSKT010000006.1"/>
</dbReference>
<feature type="domain" description="HTH tetR-type" evidence="6">
    <location>
        <begin position="35"/>
        <end position="95"/>
    </location>
</feature>
<dbReference type="InterPro" id="IPR009057">
    <property type="entry name" value="Homeodomain-like_sf"/>
</dbReference>
<keyword evidence="4" id="KW-0804">Transcription</keyword>
<keyword evidence="1" id="KW-0678">Repressor</keyword>
<evidence type="ECO:0000256" key="1">
    <source>
        <dbReference type="ARBA" id="ARBA00022491"/>
    </source>
</evidence>
<dbReference type="SUPFAM" id="SSF46689">
    <property type="entry name" value="Homeodomain-like"/>
    <property type="match status" value="1"/>
</dbReference>
<evidence type="ECO:0000256" key="2">
    <source>
        <dbReference type="ARBA" id="ARBA00023015"/>
    </source>
</evidence>
<accession>A0ABW0EDG7</accession>
<feature type="DNA-binding region" description="H-T-H motif" evidence="5">
    <location>
        <begin position="58"/>
        <end position="77"/>
    </location>
</feature>
<keyword evidence="2" id="KW-0805">Transcription regulation</keyword>
<evidence type="ECO:0000259" key="6">
    <source>
        <dbReference type="PROSITE" id="PS50977"/>
    </source>
</evidence>
<dbReference type="Proteomes" id="UP001596161">
    <property type="component" value="Unassembled WGS sequence"/>
</dbReference>
<dbReference type="InterPro" id="IPR050109">
    <property type="entry name" value="HTH-type_TetR-like_transc_reg"/>
</dbReference>
<gene>
    <name evidence="7" type="ORF">ACFPIB_11430</name>
</gene>
<dbReference type="InterPro" id="IPR001647">
    <property type="entry name" value="HTH_TetR"/>
</dbReference>
<dbReference type="EMBL" id="JBHSKT010000006">
    <property type="protein sequence ID" value="MFC5271225.1"/>
    <property type="molecule type" value="Genomic_DNA"/>
</dbReference>
<evidence type="ECO:0000256" key="3">
    <source>
        <dbReference type="ARBA" id="ARBA00023125"/>
    </source>
</evidence>
<organism evidence="7 8">
    <name type="scientific">Adhaeribacter terreus</name>
    <dbReference type="NCBI Taxonomy" id="529703"/>
    <lineage>
        <taxon>Bacteria</taxon>
        <taxon>Pseudomonadati</taxon>
        <taxon>Bacteroidota</taxon>
        <taxon>Cytophagia</taxon>
        <taxon>Cytophagales</taxon>
        <taxon>Hymenobacteraceae</taxon>
        <taxon>Adhaeribacter</taxon>
    </lineage>
</organism>
<proteinExistence type="predicted"/>
<protein>
    <submittedName>
        <fullName evidence="7">TetR/AcrR family transcriptional regulator</fullName>
    </submittedName>
</protein>
<dbReference type="Pfam" id="PF00440">
    <property type="entry name" value="TetR_N"/>
    <property type="match status" value="1"/>
</dbReference>
<keyword evidence="3 5" id="KW-0238">DNA-binding</keyword>
<name>A0ABW0EDG7_9BACT</name>
<sequence>MEIRLNAPASKIISNGNFRNQKRFHSFAPELQKRMELKDKILAVAFEMFLKRGIRSVSMDDIAQEMAISKKTIYKWYENKDAIVFAAIENYLKVTEERCNCFAEQSANAIDELFQTMDMLRQMFGGIHPSVIFDIQKFHPKTWQLIEKHKSSFLLSKIINNMNRGIKESLYRADLDVEIISRLRLAQIGIVFNNETFPPSQFNQQRVQVACLEHYMLGIATLKGHKLINKYKHVTEEE</sequence>
<evidence type="ECO:0000256" key="4">
    <source>
        <dbReference type="ARBA" id="ARBA00023163"/>
    </source>
</evidence>
<reference evidence="8" key="1">
    <citation type="journal article" date="2019" name="Int. J. Syst. Evol. Microbiol.">
        <title>The Global Catalogue of Microorganisms (GCM) 10K type strain sequencing project: providing services to taxonomists for standard genome sequencing and annotation.</title>
        <authorList>
            <consortium name="The Broad Institute Genomics Platform"/>
            <consortium name="The Broad Institute Genome Sequencing Center for Infectious Disease"/>
            <person name="Wu L."/>
            <person name="Ma J."/>
        </authorList>
    </citation>
    <scope>NUCLEOTIDE SEQUENCE [LARGE SCALE GENOMIC DNA]</scope>
    <source>
        <strain evidence="8">KACC 12602</strain>
    </source>
</reference>
<dbReference type="PANTHER" id="PTHR30055:SF175">
    <property type="entry name" value="HTH-TYPE TRANSCRIPTIONAL REPRESSOR KSTR2"/>
    <property type="match status" value="1"/>
</dbReference>
<evidence type="ECO:0000313" key="8">
    <source>
        <dbReference type="Proteomes" id="UP001596161"/>
    </source>
</evidence>
<evidence type="ECO:0000313" key="7">
    <source>
        <dbReference type="EMBL" id="MFC5271225.1"/>
    </source>
</evidence>
<dbReference type="PANTHER" id="PTHR30055">
    <property type="entry name" value="HTH-TYPE TRANSCRIPTIONAL REGULATOR RUTR"/>
    <property type="match status" value="1"/>
</dbReference>